<dbReference type="Proteomes" id="UP000244240">
    <property type="component" value="Unassembled WGS sequence"/>
</dbReference>
<keyword evidence="4" id="KW-1185">Reference proteome</keyword>
<evidence type="ECO:0000256" key="1">
    <source>
        <dbReference type="ARBA" id="ARBA00007637"/>
    </source>
</evidence>
<proteinExistence type="inferred from homology"/>
<dbReference type="PANTHER" id="PTHR43000">
    <property type="entry name" value="DTDP-D-GLUCOSE 4,6-DEHYDRATASE-RELATED"/>
    <property type="match status" value="1"/>
</dbReference>
<dbReference type="InterPro" id="IPR001509">
    <property type="entry name" value="Epimerase_deHydtase"/>
</dbReference>
<dbReference type="Pfam" id="PF01370">
    <property type="entry name" value="Epimerase"/>
    <property type="match status" value="1"/>
</dbReference>
<evidence type="ECO:0000313" key="4">
    <source>
        <dbReference type="Proteomes" id="UP000244240"/>
    </source>
</evidence>
<reference evidence="3 4" key="1">
    <citation type="submission" date="2018-04" db="EMBL/GenBank/DDBJ databases">
        <title>Genomic Encyclopedia of Archaeal and Bacterial Type Strains, Phase II (KMG-II): from individual species to whole genera.</title>
        <authorList>
            <person name="Goeker M."/>
        </authorList>
    </citation>
    <scope>NUCLEOTIDE SEQUENCE [LARGE SCALE GENOMIC DNA]</scope>
    <source>
        <strain evidence="3 4">DSM 45787</strain>
    </source>
</reference>
<dbReference type="RefSeq" id="WP_108025583.1">
    <property type="nucleotide sequence ID" value="NZ_QBKR01000026.1"/>
</dbReference>
<organism evidence="3 4">
    <name type="scientific">Melghirimyces profundicolus</name>
    <dbReference type="NCBI Taxonomy" id="1242148"/>
    <lineage>
        <taxon>Bacteria</taxon>
        <taxon>Bacillati</taxon>
        <taxon>Bacillota</taxon>
        <taxon>Bacilli</taxon>
        <taxon>Bacillales</taxon>
        <taxon>Thermoactinomycetaceae</taxon>
        <taxon>Melghirimyces</taxon>
    </lineage>
</organism>
<evidence type="ECO:0000259" key="2">
    <source>
        <dbReference type="Pfam" id="PF01370"/>
    </source>
</evidence>
<dbReference type="OrthoDB" id="9779902at2"/>
<dbReference type="AlphaFoldDB" id="A0A2T6BCD5"/>
<dbReference type="CDD" id="cd05258">
    <property type="entry name" value="CDP_TE_SDR_e"/>
    <property type="match status" value="1"/>
</dbReference>
<evidence type="ECO:0000313" key="3">
    <source>
        <dbReference type="EMBL" id="PTX53735.1"/>
    </source>
</evidence>
<gene>
    <name evidence="3" type="ORF">C8P63_12621</name>
</gene>
<sequence>MSVVVITGSAGLIGSEAVEFYVGQGYKVVGIDNNMRQTFFGEEGSTVWNRQRMEKTFGSRYEHHDLDIRDGQALDKLFQQYQKDIALIIHTAAQPSHDWAARDPVTDFGVNANGTLNLLEAMRHHCPESVFIFTSTNKVYGDKPNTLPLVEKETRWEIDPSHEYQNGIPEDMTVDQSMHSLFGASKLAADVLVQEYGRYFDMKTVSFRGGVLSGARQSGVQLHGFINYLMKCVMMEKSYTIFGYKGKQVRDVIHSHDVISAFHTFFQNPRRGGEVYNLGGGRFSNISMLEAIDMAQQITGKKLHYTYSDQHRAGDHIWYISDLARFQTHFPEWKQKYNIRMIMEEIHSENLVRWS</sequence>
<name>A0A2T6BCD5_9BACL</name>
<comment type="similarity">
    <text evidence="1">Belongs to the NAD(P)-dependent epimerase/dehydratase family.</text>
</comment>
<protein>
    <submittedName>
        <fullName evidence="3">CDP-paratose 2-epimerase</fullName>
    </submittedName>
</protein>
<feature type="domain" description="NAD-dependent epimerase/dehydratase" evidence="2">
    <location>
        <begin position="4"/>
        <end position="279"/>
    </location>
</feature>
<comment type="caution">
    <text evidence="3">The sequence shown here is derived from an EMBL/GenBank/DDBJ whole genome shotgun (WGS) entry which is preliminary data.</text>
</comment>
<dbReference type="SUPFAM" id="SSF51735">
    <property type="entry name" value="NAD(P)-binding Rossmann-fold domains"/>
    <property type="match status" value="1"/>
</dbReference>
<dbReference type="InterPro" id="IPR036291">
    <property type="entry name" value="NAD(P)-bd_dom_sf"/>
</dbReference>
<dbReference type="EMBL" id="QBKR01000026">
    <property type="protein sequence ID" value="PTX53735.1"/>
    <property type="molecule type" value="Genomic_DNA"/>
</dbReference>
<accession>A0A2T6BCD5</accession>
<dbReference type="Gene3D" id="3.40.50.720">
    <property type="entry name" value="NAD(P)-binding Rossmann-like Domain"/>
    <property type="match status" value="1"/>
</dbReference>